<dbReference type="EnsemblMetazoa" id="GPAI039173-RA">
    <property type="protein sequence ID" value="GPAI039173-PA"/>
    <property type="gene ID" value="GPAI039173"/>
</dbReference>
<evidence type="ECO:0000313" key="1">
    <source>
        <dbReference type="EnsemblMetazoa" id="GPAI039173-PA"/>
    </source>
</evidence>
<accession>A0A1B0AA80</accession>
<dbReference type="AlphaFoldDB" id="A0A1B0AA80"/>
<dbReference type="Proteomes" id="UP000092445">
    <property type="component" value="Unassembled WGS sequence"/>
</dbReference>
<proteinExistence type="predicted"/>
<sequence length="281" mass="31210">MTIFLVRPAQSVTSFTTSKRPSAKADISGFTFVKLILGAIFPVSNAKQVLISEHTPAAASVWPKFDLTEPTNRANCNVTNGCKHKFAPPTIAASISPLRKAVNALSKAYIELEQAVSNKNEGPSKPKLYEMRFGNIARLQPVTPKPPLEETGQVRKLLIRKRERPRKTDVNSQQPKIKDKIEECVNNYPGEPTVYASTTKRTGTIFVSRSVRGQYSIVPCGYKEIKEECKVRVVTAHKRVHVHFVQATDRSVKFSTGEENLQGMNVITMSSAIHNVFKSTI</sequence>
<organism evidence="1 2">
    <name type="scientific">Glossina pallidipes</name>
    <name type="common">Tsetse fly</name>
    <dbReference type="NCBI Taxonomy" id="7398"/>
    <lineage>
        <taxon>Eukaryota</taxon>
        <taxon>Metazoa</taxon>
        <taxon>Ecdysozoa</taxon>
        <taxon>Arthropoda</taxon>
        <taxon>Hexapoda</taxon>
        <taxon>Insecta</taxon>
        <taxon>Pterygota</taxon>
        <taxon>Neoptera</taxon>
        <taxon>Endopterygota</taxon>
        <taxon>Diptera</taxon>
        <taxon>Brachycera</taxon>
        <taxon>Muscomorpha</taxon>
        <taxon>Hippoboscoidea</taxon>
        <taxon>Glossinidae</taxon>
        <taxon>Glossina</taxon>
    </lineage>
</organism>
<name>A0A1B0AA80_GLOPL</name>
<protein>
    <submittedName>
        <fullName evidence="1">Uncharacterized protein</fullName>
    </submittedName>
</protein>
<keyword evidence="2" id="KW-1185">Reference proteome</keyword>
<dbReference type="VEuPathDB" id="VectorBase:GPAI039173"/>
<dbReference type="STRING" id="7398.A0A1B0AA80"/>
<evidence type="ECO:0000313" key="2">
    <source>
        <dbReference type="Proteomes" id="UP000092445"/>
    </source>
</evidence>
<reference evidence="2" key="1">
    <citation type="submission" date="2014-03" db="EMBL/GenBank/DDBJ databases">
        <authorList>
            <person name="Aksoy S."/>
            <person name="Warren W."/>
            <person name="Wilson R.K."/>
        </authorList>
    </citation>
    <scope>NUCLEOTIDE SEQUENCE [LARGE SCALE GENOMIC DNA]</scope>
    <source>
        <strain evidence="2">IAEA</strain>
    </source>
</reference>
<reference evidence="1" key="2">
    <citation type="submission" date="2020-05" db="UniProtKB">
        <authorList>
            <consortium name="EnsemblMetazoa"/>
        </authorList>
    </citation>
    <scope>IDENTIFICATION</scope>
    <source>
        <strain evidence="1">IAEA</strain>
    </source>
</reference>